<keyword evidence="1" id="KW-0732">Signal</keyword>
<dbReference type="InterPro" id="IPR019861">
    <property type="entry name" value="PorP/SprF_Bacteroidetes"/>
</dbReference>
<protein>
    <submittedName>
        <fullName evidence="2">Type IX secretion system membrane protein PorP/SprF</fullName>
    </submittedName>
</protein>
<dbReference type="EMBL" id="JAULBC010000007">
    <property type="protein sequence ID" value="MEX6689822.1"/>
    <property type="molecule type" value="Genomic_DNA"/>
</dbReference>
<evidence type="ECO:0000313" key="2">
    <source>
        <dbReference type="EMBL" id="MEX6689822.1"/>
    </source>
</evidence>
<proteinExistence type="predicted"/>
<evidence type="ECO:0000313" key="3">
    <source>
        <dbReference type="Proteomes" id="UP001560573"/>
    </source>
</evidence>
<organism evidence="2 3">
    <name type="scientific">Danxiaibacter flavus</name>
    <dbReference type="NCBI Taxonomy" id="3049108"/>
    <lineage>
        <taxon>Bacteria</taxon>
        <taxon>Pseudomonadati</taxon>
        <taxon>Bacteroidota</taxon>
        <taxon>Chitinophagia</taxon>
        <taxon>Chitinophagales</taxon>
        <taxon>Chitinophagaceae</taxon>
        <taxon>Danxiaibacter</taxon>
    </lineage>
</organism>
<dbReference type="Pfam" id="PF11751">
    <property type="entry name" value="PorP_SprF"/>
    <property type="match status" value="1"/>
</dbReference>
<evidence type="ECO:0000256" key="1">
    <source>
        <dbReference type="SAM" id="SignalP"/>
    </source>
</evidence>
<feature type="chain" id="PRO_5046397100" evidence="1">
    <location>
        <begin position="26"/>
        <end position="307"/>
    </location>
</feature>
<accession>A0ABV3ZIW9</accession>
<keyword evidence="3" id="KW-1185">Reference proteome</keyword>
<sequence>MKSKQVFIFLACITVSLMGTCHLYAQEDPLYSQYMFNGTMINPAYPTMDEATSVTAVLRNQWVGLEGAPRTGSFTFSTPFQSTGTNMGGLLCYDKIGNINQTSVAFNIGQKVTIGEELFLGMGLRLGQSFYREDNTIFNTEDPVYHDNKKYTKTDVGFGFMLFSPRFFLGLSSPTFQSLSTVKNQVYTIQRKSHYYLQAAYLYDISENVKLKPNVLLKYVNGSPLQVDLNLNALFAGTLWGGISWRSSKTVTGILQLQITPNLQAGYSYDYNYGKTMSQIQYGSHELMINFRLANDKSNRVVTPRYF</sequence>
<comment type="caution">
    <text evidence="2">The sequence shown here is derived from an EMBL/GenBank/DDBJ whole genome shotgun (WGS) entry which is preliminary data.</text>
</comment>
<dbReference type="NCBIfam" id="TIGR03519">
    <property type="entry name" value="T9SS_PorP_fam"/>
    <property type="match status" value="1"/>
</dbReference>
<dbReference type="Proteomes" id="UP001560573">
    <property type="component" value="Unassembled WGS sequence"/>
</dbReference>
<reference evidence="2 3" key="1">
    <citation type="submission" date="2023-07" db="EMBL/GenBank/DDBJ databases">
        <authorList>
            <person name="Lian W.-H."/>
        </authorList>
    </citation>
    <scope>NUCLEOTIDE SEQUENCE [LARGE SCALE GENOMIC DNA]</scope>
    <source>
        <strain evidence="2 3">SYSU DXS3180</strain>
    </source>
</reference>
<feature type="signal peptide" evidence="1">
    <location>
        <begin position="1"/>
        <end position="25"/>
    </location>
</feature>
<name>A0ABV3ZIW9_9BACT</name>
<dbReference type="RefSeq" id="WP_369331230.1">
    <property type="nucleotide sequence ID" value="NZ_JAULBC010000007.1"/>
</dbReference>
<gene>
    <name evidence="2" type="ORF">QTN47_20110</name>
</gene>